<reference evidence="3 4" key="1">
    <citation type="submission" date="2017-01" db="EMBL/GenBank/DDBJ databases">
        <authorList>
            <person name="Mah S.A."/>
            <person name="Swanson W.J."/>
            <person name="Moy G.W."/>
            <person name="Vacquier V.D."/>
        </authorList>
    </citation>
    <scope>NUCLEOTIDE SEQUENCE [LARGE SCALE GENOMIC DNA]</scope>
    <source>
        <strain evidence="3 4">RU36E</strain>
    </source>
</reference>
<dbReference type="Pfam" id="PF13279">
    <property type="entry name" value="4HBT_2"/>
    <property type="match status" value="1"/>
</dbReference>
<protein>
    <submittedName>
        <fullName evidence="3">Acyl-CoA thioester hydrolase</fullName>
    </submittedName>
</protein>
<keyword evidence="2 3" id="KW-0378">Hydrolase</keyword>
<evidence type="ECO:0000256" key="1">
    <source>
        <dbReference type="ARBA" id="ARBA00005953"/>
    </source>
</evidence>
<gene>
    <name evidence="3" type="ORF">SAMN05878282_10586</name>
</gene>
<name>A0A1N6TL73_AQUAC</name>
<organism evidence="3 4">
    <name type="scientific">Aquipseudomonas alcaligenes</name>
    <name type="common">Pseudomonas alcaligenes</name>
    <dbReference type="NCBI Taxonomy" id="43263"/>
    <lineage>
        <taxon>Bacteria</taxon>
        <taxon>Pseudomonadati</taxon>
        <taxon>Pseudomonadota</taxon>
        <taxon>Gammaproteobacteria</taxon>
        <taxon>Pseudomonadales</taxon>
        <taxon>Pseudomonadaceae</taxon>
        <taxon>Aquipseudomonas</taxon>
    </lineage>
</organism>
<evidence type="ECO:0000256" key="2">
    <source>
        <dbReference type="ARBA" id="ARBA00022801"/>
    </source>
</evidence>
<dbReference type="GO" id="GO:0047617">
    <property type="term" value="F:fatty acyl-CoA hydrolase activity"/>
    <property type="evidence" value="ECO:0007669"/>
    <property type="project" value="TreeGrafter"/>
</dbReference>
<dbReference type="Gene3D" id="3.10.129.10">
    <property type="entry name" value="Hotdog Thioesterase"/>
    <property type="match status" value="1"/>
</dbReference>
<dbReference type="InterPro" id="IPR006684">
    <property type="entry name" value="YbgC/YbaW"/>
</dbReference>
<sequence>MAPFRLLLRVRYGECDAQQVVFNARYGDYVDVAATEFYRAVFGSYQALLEQGLDSQVVRMVTDWSAPARFDDVLQLEVRTLRLGNSSFTLEVDIRRQADQAAIARAEVTYVMVDARAFTKVAIPEAIRARLERGAPGVTVNQAG</sequence>
<dbReference type="InterPro" id="IPR050563">
    <property type="entry name" value="4-hydroxybenzoyl-CoA_TE"/>
</dbReference>
<comment type="similarity">
    <text evidence="1">Belongs to the 4-hydroxybenzoyl-CoA thioesterase family.</text>
</comment>
<accession>A0A1N6TL73</accession>
<dbReference type="PIRSF" id="PIRSF003230">
    <property type="entry name" value="YbgC"/>
    <property type="match status" value="1"/>
</dbReference>
<evidence type="ECO:0000313" key="4">
    <source>
        <dbReference type="Proteomes" id="UP000185841"/>
    </source>
</evidence>
<dbReference type="CDD" id="cd00586">
    <property type="entry name" value="4HBT"/>
    <property type="match status" value="1"/>
</dbReference>
<dbReference type="InterPro" id="IPR029069">
    <property type="entry name" value="HotDog_dom_sf"/>
</dbReference>
<dbReference type="AlphaFoldDB" id="A0A1N6TL73"/>
<dbReference type="PANTHER" id="PTHR31793">
    <property type="entry name" value="4-HYDROXYBENZOYL-COA THIOESTERASE FAMILY MEMBER"/>
    <property type="match status" value="1"/>
</dbReference>
<dbReference type="RefSeq" id="WP_076426789.1">
    <property type="nucleotide sequence ID" value="NZ_FTMP01000005.1"/>
</dbReference>
<proteinExistence type="inferred from homology"/>
<dbReference type="SUPFAM" id="SSF54637">
    <property type="entry name" value="Thioesterase/thiol ester dehydrase-isomerase"/>
    <property type="match status" value="1"/>
</dbReference>
<evidence type="ECO:0000313" key="3">
    <source>
        <dbReference type="EMBL" id="SIQ54152.1"/>
    </source>
</evidence>
<dbReference type="PANTHER" id="PTHR31793:SF27">
    <property type="entry name" value="NOVEL THIOESTERASE SUPERFAMILY DOMAIN AND SAPOSIN A-TYPE DOMAIN CONTAINING PROTEIN (0610012H03RIK)"/>
    <property type="match status" value="1"/>
</dbReference>
<dbReference type="NCBIfam" id="TIGR00051">
    <property type="entry name" value="YbgC/FadM family acyl-CoA thioesterase"/>
    <property type="match status" value="1"/>
</dbReference>
<dbReference type="EMBL" id="FTMP01000005">
    <property type="protein sequence ID" value="SIQ54152.1"/>
    <property type="molecule type" value="Genomic_DNA"/>
</dbReference>
<dbReference type="Proteomes" id="UP000185841">
    <property type="component" value="Unassembled WGS sequence"/>
</dbReference>